<sequence>MKKSVLSVLTALLLTQSAAFSSEVEYSGLAEISTGTIVGSDDFSIRGVQKSRIIDEGMQDNSSALTTIGGGLDATNRQFKFQLIGSLGRLSNGDLTSNVIKVDAAAYYMGALTSKLGIGFHVSNLSFLSPSWSGNADIKLGDSNAIAEGIAVIFGDELAIKATLDYVSGSKFSVDHVPNGVVVSDKSISIDGTMAQVALLYKF</sequence>
<dbReference type="AlphaFoldDB" id="A0A1W1BRM7"/>
<reference evidence="1" key="1">
    <citation type="submission" date="2016-10" db="EMBL/GenBank/DDBJ databases">
        <authorList>
            <person name="de Groot N.N."/>
        </authorList>
    </citation>
    <scope>NUCLEOTIDE SEQUENCE</scope>
</reference>
<dbReference type="EMBL" id="FPHH01000038">
    <property type="protein sequence ID" value="SFV56258.1"/>
    <property type="molecule type" value="Genomic_DNA"/>
</dbReference>
<name>A0A1W1BRM7_9ZZZZ</name>
<gene>
    <name evidence="1" type="ORF">MNB_SM-5-1234</name>
</gene>
<evidence type="ECO:0000313" key="1">
    <source>
        <dbReference type="EMBL" id="SFV56258.1"/>
    </source>
</evidence>
<proteinExistence type="predicted"/>
<organism evidence="1">
    <name type="scientific">hydrothermal vent metagenome</name>
    <dbReference type="NCBI Taxonomy" id="652676"/>
    <lineage>
        <taxon>unclassified sequences</taxon>
        <taxon>metagenomes</taxon>
        <taxon>ecological metagenomes</taxon>
    </lineage>
</organism>
<protein>
    <recommendedName>
        <fullName evidence="2">Outer membrane protein beta-barrel domain-containing protein</fullName>
    </recommendedName>
</protein>
<accession>A0A1W1BRM7</accession>
<evidence type="ECO:0008006" key="2">
    <source>
        <dbReference type="Google" id="ProtNLM"/>
    </source>
</evidence>